<sequence>MDTWYTTRPCVQIVSIWGPNNTMQAYPGCQPFFDGTNPDQRVVVKADYTSKSPIELTAGIGLSFGAAGFLALWIHAIIIELRLTPAESERLRQISYERQLARGFKRPGYAGLTAGRFGDAPPFVPTQDHSKLGEEIEMLSKPNGGYSPSV</sequence>
<dbReference type="EMBL" id="JAVRQU010000014">
    <property type="protein sequence ID" value="KAK5695421.1"/>
    <property type="molecule type" value="Genomic_DNA"/>
</dbReference>
<gene>
    <name evidence="2" type="ORF">LTR97_008928</name>
</gene>
<organism evidence="2 3">
    <name type="scientific">Elasticomyces elasticus</name>
    <dbReference type="NCBI Taxonomy" id="574655"/>
    <lineage>
        <taxon>Eukaryota</taxon>
        <taxon>Fungi</taxon>
        <taxon>Dikarya</taxon>
        <taxon>Ascomycota</taxon>
        <taxon>Pezizomycotina</taxon>
        <taxon>Dothideomycetes</taxon>
        <taxon>Dothideomycetidae</taxon>
        <taxon>Mycosphaerellales</taxon>
        <taxon>Teratosphaeriaceae</taxon>
        <taxon>Elasticomyces</taxon>
    </lineage>
</organism>
<keyword evidence="1" id="KW-1133">Transmembrane helix</keyword>
<comment type="caution">
    <text evidence="2">The sequence shown here is derived from an EMBL/GenBank/DDBJ whole genome shotgun (WGS) entry which is preliminary data.</text>
</comment>
<evidence type="ECO:0000256" key="1">
    <source>
        <dbReference type="SAM" id="Phobius"/>
    </source>
</evidence>
<proteinExistence type="predicted"/>
<dbReference type="AlphaFoldDB" id="A0AAN7VNR4"/>
<accession>A0AAN7VNR4</accession>
<protein>
    <submittedName>
        <fullName evidence="2">Uncharacterized protein</fullName>
    </submittedName>
</protein>
<evidence type="ECO:0000313" key="2">
    <source>
        <dbReference type="EMBL" id="KAK5695421.1"/>
    </source>
</evidence>
<dbReference type="Proteomes" id="UP001310594">
    <property type="component" value="Unassembled WGS sequence"/>
</dbReference>
<reference evidence="2" key="1">
    <citation type="submission" date="2023-08" db="EMBL/GenBank/DDBJ databases">
        <title>Black Yeasts Isolated from many extreme environments.</title>
        <authorList>
            <person name="Coleine C."/>
            <person name="Stajich J.E."/>
            <person name="Selbmann L."/>
        </authorList>
    </citation>
    <scope>NUCLEOTIDE SEQUENCE</scope>
    <source>
        <strain evidence="2">CCFEE 5810</strain>
    </source>
</reference>
<keyword evidence="1" id="KW-0812">Transmembrane</keyword>
<keyword evidence="1" id="KW-0472">Membrane</keyword>
<evidence type="ECO:0000313" key="3">
    <source>
        <dbReference type="Proteomes" id="UP001310594"/>
    </source>
</evidence>
<feature type="transmembrane region" description="Helical" evidence="1">
    <location>
        <begin position="60"/>
        <end position="83"/>
    </location>
</feature>
<name>A0AAN7VNR4_9PEZI</name>